<dbReference type="PANTHER" id="PTHR23250">
    <property type="entry name" value="DYSFERLIN-RELATED"/>
    <property type="match status" value="1"/>
</dbReference>
<dbReference type="InterPro" id="IPR006614">
    <property type="entry name" value="Peroxin/Ferlin"/>
</dbReference>
<feature type="compositionally biased region" description="Polar residues" evidence="5">
    <location>
        <begin position="426"/>
        <end position="443"/>
    </location>
</feature>
<evidence type="ECO:0000256" key="2">
    <source>
        <dbReference type="ARBA" id="ARBA00005966"/>
    </source>
</evidence>
<dbReference type="OMA" id="CPMQISR"/>
<comment type="similarity">
    <text evidence="2">Belongs to the TECPR1 family.</text>
</comment>
<dbReference type="CTD" id="20244871"/>
<dbReference type="SMART" id="SM00693">
    <property type="entry name" value="DysFN"/>
    <property type="match status" value="2"/>
</dbReference>
<dbReference type="PANTHER" id="PTHR23250:SF1">
    <property type="entry name" value="TECTONIN BETA-PROPELLER REPEAT-CONTAINING PROTEIN 1"/>
    <property type="match status" value="1"/>
</dbReference>
<dbReference type="InterPro" id="IPR001849">
    <property type="entry name" value="PH_domain"/>
</dbReference>
<dbReference type="SMART" id="SM00694">
    <property type="entry name" value="DysFC"/>
    <property type="match status" value="2"/>
</dbReference>
<reference evidence="7 8" key="1">
    <citation type="journal article" date="2013" name="Nature">
        <title>Insights into bilaterian evolution from three spiralian genomes.</title>
        <authorList>
            <person name="Simakov O."/>
            <person name="Marletaz F."/>
            <person name="Cho S.J."/>
            <person name="Edsinger-Gonzales E."/>
            <person name="Havlak P."/>
            <person name="Hellsten U."/>
            <person name="Kuo D.H."/>
            <person name="Larsson T."/>
            <person name="Lv J."/>
            <person name="Arendt D."/>
            <person name="Savage R."/>
            <person name="Osoegawa K."/>
            <person name="de Jong P."/>
            <person name="Grimwood J."/>
            <person name="Chapman J.A."/>
            <person name="Shapiro H."/>
            <person name="Aerts A."/>
            <person name="Otillar R.P."/>
            <person name="Terry A.Y."/>
            <person name="Boore J.L."/>
            <person name="Grigoriev I.V."/>
            <person name="Lindberg D.R."/>
            <person name="Seaver E.C."/>
            <person name="Weisblat D.A."/>
            <person name="Putnam N.H."/>
            <person name="Rokhsar D.S."/>
        </authorList>
    </citation>
    <scope>NUCLEOTIDE SEQUENCE [LARGE SCALE GENOMIC DNA]</scope>
</reference>
<feature type="region of interest" description="Disordered" evidence="5">
    <location>
        <begin position="426"/>
        <end position="467"/>
    </location>
</feature>
<comment type="subcellular location">
    <subcellularLocation>
        <location evidence="1">Cytoplasmic vesicle</location>
        <location evidence="1">Autophagosome membrane</location>
    </subcellularLocation>
</comment>
<dbReference type="HOGENOM" id="CLU_008303_0_0_1"/>
<evidence type="ECO:0000256" key="5">
    <source>
        <dbReference type="SAM" id="MobiDB-lite"/>
    </source>
</evidence>
<keyword evidence="4" id="KW-0677">Repeat</keyword>
<organism evidence="7 8">
    <name type="scientific">Lottia gigantea</name>
    <name type="common">Giant owl limpet</name>
    <dbReference type="NCBI Taxonomy" id="225164"/>
    <lineage>
        <taxon>Eukaryota</taxon>
        <taxon>Metazoa</taxon>
        <taxon>Spiralia</taxon>
        <taxon>Lophotrochozoa</taxon>
        <taxon>Mollusca</taxon>
        <taxon>Gastropoda</taxon>
        <taxon>Patellogastropoda</taxon>
        <taxon>Lottioidea</taxon>
        <taxon>Lottiidae</taxon>
        <taxon>Lottia</taxon>
    </lineage>
</organism>
<dbReference type="SUPFAM" id="SSF50729">
    <property type="entry name" value="PH domain-like"/>
    <property type="match status" value="1"/>
</dbReference>
<dbReference type="SMART" id="SM00706">
    <property type="entry name" value="TECPR"/>
    <property type="match status" value="8"/>
</dbReference>
<dbReference type="AlphaFoldDB" id="V4BWK3"/>
<dbReference type="InterPro" id="IPR011993">
    <property type="entry name" value="PH-like_dom_sf"/>
</dbReference>
<dbReference type="SMART" id="SM00233">
    <property type="entry name" value="PH"/>
    <property type="match status" value="1"/>
</dbReference>
<dbReference type="GO" id="GO:0000421">
    <property type="term" value="C:autophagosome membrane"/>
    <property type="evidence" value="ECO:0007669"/>
    <property type="project" value="UniProtKB-SubCell"/>
</dbReference>
<evidence type="ECO:0000313" key="8">
    <source>
        <dbReference type="Proteomes" id="UP000030746"/>
    </source>
</evidence>
<dbReference type="InterPro" id="IPR010482">
    <property type="entry name" value="TECPR1-like_DysF"/>
</dbReference>
<evidence type="ECO:0000313" key="7">
    <source>
        <dbReference type="EMBL" id="ESO93374.1"/>
    </source>
</evidence>
<dbReference type="OrthoDB" id="72441at2759"/>
<evidence type="ECO:0000259" key="6">
    <source>
        <dbReference type="PROSITE" id="PS50003"/>
    </source>
</evidence>
<dbReference type="Gene3D" id="2.30.29.30">
    <property type="entry name" value="Pleckstrin-homology domain (PH domain)/Phosphotyrosine-binding domain (PTB)"/>
    <property type="match status" value="1"/>
</dbReference>
<evidence type="ECO:0000256" key="3">
    <source>
        <dbReference type="ARBA" id="ARBA00016409"/>
    </source>
</evidence>
<dbReference type="KEGG" id="lgi:LOTGIDRAFT_190059"/>
<name>V4BWK3_LOTGI</name>
<dbReference type="InterPro" id="IPR006624">
    <property type="entry name" value="Beta-propeller_rpt_TECPR"/>
</dbReference>
<proteinExistence type="inferred from homology"/>
<gene>
    <name evidence="7" type="ORF">LOTGIDRAFT_190059</name>
</gene>
<dbReference type="GeneID" id="20244871"/>
<keyword evidence="8" id="KW-1185">Reference proteome</keyword>
<evidence type="ECO:0000256" key="1">
    <source>
        <dbReference type="ARBA" id="ARBA00004652"/>
    </source>
</evidence>
<dbReference type="Proteomes" id="UP000030746">
    <property type="component" value="Unassembled WGS sequence"/>
</dbReference>
<sequence length="1141" mass="130271">MTKQRLLLVNSSGDVFALNTEKKYFRELGKSTDGLKLKRVSAVEFGCWGIGHDQHVYVYIYSSDVPIRVAETTFENQRWSPWGGFTHKNLLPSDRKSWSNETGDKHMTRNDFPLPSEYWEWEGDWFIDENFKGEITDRGGWQYASDFPRQYSPEPKTFSMVRRRKWLRFRRYVAREKWAKISYSDKMEDGGTFIDVSVGGFQLPGQPAGFLSIWAVTVNGKVYVRENVCEECPEGTKWRLVSTDDTSVINISVGPTGLVWAVTWDGLVLVRLGVSRDNVYGSSWSEIPYPTNETRMMQVAVGNNTVWALSRDGIIWFRKGINGDNAWFNNQSAIGSCWIEMVGSLCHISVTPNDQASVFGIGLNDRKPYFRSGVNTSDLGGKTWQLLMLREDLSKLSHADSSFQSLDDEDTSSDYQSSVSLRGTPVSVSSITNSKDSKNNTMKSIKPLKATSLSKPDLSKSKTETKNTIKVSNQSECESTKSKNHKSMGIYNIDSMELKSTITMNPSTSNISETSDEVFTMCTITPAMPRYFWVWFSAMGCYIDEPTNVRWLQTRRGKFHSMYSFSLNQNITKRISPYIRNVILERLYQRNRTEIQQFQYLENAVDKSSWLKKSSMKWYRYGYRNRWEDVTVELEHSLQDNDSGIITIHYCPRGKPVNMQISFSDITCIKRIADPSAQSVFQIHTADTTCKNQPYLLMTSSESDTDEWLSTLLTANSHLWKIKQTIDKDSICSTTLRGDVFIHQPYKTYTKPYEMLWCQQGGHFKRIETCVNGITWAVGYDHTTWVYNQGYGGGLFRATSAMSKECYQQTDTRTISTYENQKWYPVIGYTNKGFLTDCYEWSDSTGIQDKNKESIKLPSSNWHWSGDWSVDFSGQVDQEGWQYSGNFNKPFHQQPGLRDGVRRRRWIRKCKLNTVGPWNKLGSTNIKDVTIQLDTISSTISPVIIWAVGSNGNVLCRLGVTIHNHQGDNWIDIPTDLPFTSVSIGGNNRAWGIAIDGSVYYRPGVTSTNPSGQCWLQVIPTPPQGSTLHLISVGETAVWAVDTKGNLWYREQITPTYPEGTRWCYVCNKVKHVSVGHNDEVWIVSLPNFGKFKHGTGMVYKRLGITTERPMGTGWDRVIGDGWQYVSIRGYIQKYIETEES</sequence>
<dbReference type="PROSITE" id="PS50003">
    <property type="entry name" value="PH_DOMAIN"/>
    <property type="match status" value="1"/>
</dbReference>
<protein>
    <recommendedName>
        <fullName evidence="3">Tectonin beta-propeller repeat-containing protein 1</fullName>
    </recommendedName>
</protein>
<dbReference type="Pfam" id="PF06398">
    <property type="entry name" value="Pex24p"/>
    <property type="match status" value="1"/>
</dbReference>
<dbReference type="Pfam" id="PF06462">
    <property type="entry name" value="Hyd_WA"/>
    <property type="match status" value="3"/>
</dbReference>
<dbReference type="InterPro" id="IPR051513">
    <property type="entry name" value="Tectonin_beta-prop"/>
</dbReference>
<accession>V4BWK3</accession>
<feature type="domain" description="PH" evidence="6">
    <location>
        <begin position="681"/>
        <end position="717"/>
    </location>
</feature>
<dbReference type="Pfam" id="PF19193">
    <property type="entry name" value="Tectonin"/>
    <property type="match status" value="2"/>
</dbReference>
<evidence type="ECO:0000256" key="4">
    <source>
        <dbReference type="ARBA" id="ARBA00022737"/>
    </source>
</evidence>
<dbReference type="RefSeq" id="XP_009056068.1">
    <property type="nucleotide sequence ID" value="XM_009057820.1"/>
</dbReference>
<dbReference type="EMBL" id="KB201931">
    <property type="protein sequence ID" value="ESO93374.1"/>
    <property type="molecule type" value="Genomic_DNA"/>
</dbReference>
<feature type="compositionally biased region" description="Basic and acidic residues" evidence="5">
    <location>
        <begin position="457"/>
        <end position="467"/>
    </location>
</feature>
<dbReference type="STRING" id="225164.V4BWK3"/>
<dbReference type="SUPFAM" id="SSF110296">
    <property type="entry name" value="Oligoxyloglucan reducing end-specific cellobiohydrolase"/>
    <property type="match status" value="1"/>
</dbReference>